<evidence type="ECO:0000313" key="2">
    <source>
        <dbReference type="EMBL" id="CAI4005863.1"/>
    </source>
</evidence>
<sequence>TFQDIPPSPHVPVRICLGRFTLVAVAALLSPAPWRCLHQSLFVAPRETPHSRDVSVARFGMPAAGPPLPSQPMGVPWSKAGGPVLVELFLDLCCPFSKRMLHTVAGGVAASFEGKVNFVFHSVVQPWHAQSSYMHEASLAVLKLHGPDAFWKYAVAVTERQDDFFDDEVFEKSRQQIYKDLAILAHEQGFDDKKIMARLQLAGLGNAGNAVTQHLKWAVKFHRVRGVHVTPTVFVNGLEAGIVSSDWNADEWAAFLDWHVNKTTPGIPETWLVQGE</sequence>
<dbReference type="EMBL" id="CAMXCT020003712">
    <property type="protein sequence ID" value="CAL1159238.1"/>
    <property type="molecule type" value="Genomic_DNA"/>
</dbReference>
<dbReference type="PANTHER" id="PTHR33875:SF2">
    <property type="entry name" value="ACR183CP"/>
    <property type="match status" value="1"/>
</dbReference>
<reference evidence="2" key="1">
    <citation type="submission" date="2022-10" db="EMBL/GenBank/DDBJ databases">
        <authorList>
            <person name="Chen Y."/>
            <person name="Dougan E. K."/>
            <person name="Chan C."/>
            <person name="Rhodes N."/>
            <person name="Thang M."/>
        </authorList>
    </citation>
    <scope>NUCLEOTIDE SEQUENCE</scope>
</reference>
<organism evidence="2">
    <name type="scientific">Cladocopium goreaui</name>
    <dbReference type="NCBI Taxonomy" id="2562237"/>
    <lineage>
        <taxon>Eukaryota</taxon>
        <taxon>Sar</taxon>
        <taxon>Alveolata</taxon>
        <taxon>Dinophyceae</taxon>
        <taxon>Suessiales</taxon>
        <taxon>Symbiodiniaceae</taxon>
        <taxon>Cladocopium</taxon>
    </lineage>
</organism>
<comment type="caution">
    <text evidence="2">The sequence shown here is derived from an EMBL/GenBank/DDBJ whole genome shotgun (WGS) entry which is preliminary data.</text>
</comment>
<evidence type="ECO:0000313" key="4">
    <source>
        <dbReference type="Proteomes" id="UP001152797"/>
    </source>
</evidence>
<dbReference type="OrthoDB" id="37297at2759"/>
<dbReference type="InterPro" id="IPR036249">
    <property type="entry name" value="Thioredoxin-like_sf"/>
</dbReference>
<accession>A0A9P1GD16</accession>
<dbReference type="Proteomes" id="UP001152797">
    <property type="component" value="Unassembled WGS sequence"/>
</dbReference>
<dbReference type="InterPro" id="IPR012336">
    <property type="entry name" value="Thioredoxin-like_fold"/>
</dbReference>
<reference evidence="3 4" key="2">
    <citation type="submission" date="2024-05" db="EMBL/GenBank/DDBJ databases">
        <authorList>
            <person name="Chen Y."/>
            <person name="Shah S."/>
            <person name="Dougan E. K."/>
            <person name="Thang M."/>
            <person name="Chan C."/>
        </authorList>
    </citation>
    <scope>NUCLEOTIDE SEQUENCE [LARGE SCALE GENOMIC DNA]</scope>
</reference>
<feature type="non-terminal residue" evidence="2">
    <location>
        <position position="1"/>
    </location>
</feature>
<dbReference type="Gene3D" id="3.40.30.10">
    <property type="entry name" value="Glutaredoxin"/>
    <property type="match status" value="1"/>
</dbReference>
<name>A0A9P1GD16_9DINO</name>
<feature type="domain" description="Thioredoxin-like fold" evidence="1">
    <location>
        <begin position="83"/>
        <end position="254"/>
    </location>
</feature>
<dbReference type="Pfam" id="PF13462">
    <property type="entry name" value="Thioredoxin_4"/>
    <property type="match status" value="1"/>
</dbReference>
<protein>
    <submittedName>
        <fullName evidence="3">Thioredoxin-like fold domain-containing protein</fullName>
    </submittedName>
</protein>
<feature type="non-terminal residue" evidence="2">
    <location>
        <position position="276"/>
    </location>
</feature>
<dbReference type="EMBL" id="CAMXCT010003712">
    <property type="protein sequence ID" value="CAI4005863.1"/>
    <property type="molecule type" value="Genomic_DNA"/>
</dbReference>
<dbReference type="SUPFAM" id="SSF52833">
    <property type="entry name" value="Thioredoxin-like"/>
    <property type="match status" value="1"/>
</dbReference>
<evidence type="ECO:0000259" key="1">
    <source>
        <dbReference type="Pfam" id="PF13462"/>
    </source>
</evidence>
<dbReference type="EMBL" id="CAMXCT030003712">
    <property type="protein sequence ID" value="CAL4793175.1"/>
    <property type="molecule type" value="Genomic_DNA"/>
</dbReference>
<evidence type="ECO:0000313" key="3">
    <source>
        <dbReference type="EMBL" id="CAL4793175.1"/>
    </source>
</evidence>
<keyword evidence="4" id="KW-1185">Reference proteome</keyword>
<gene>
    <name evidence="2" type="ORF">C1SCF055_LOCUS31550</name>
</gene>
<dbReference type="AlphaFoldDB" id="A0A9P1GD16"/>
<dbReference type="PANTHER" id="PTHR33875">
    <property type="entry name" value="OS09G0542200 PROTEIN"/>
    <property type="match status" value="1"/>
</dbReference>
<proteinExistence type="predicted"/>